<evidence type="ECO:0000313" key="6">
    <source>
        <dbReference type="EMBL" id="TDP38182.1"/>
    </source>
</evidence>
<proteinExistence type="predicted"/>
<dbReference type="InterPro" id="IPR050469">
    <property type="entry name" value="Diguanylate_Cyclase"/>
</dbReference>
<dbReference type="InterPro" id="IPR043128">
    <property type="entry name" value="Rev_trsase/Diguanyl_cyclase"/>
</dbReference>
<name>A0A4V3CPJ4_9GAMM</name>
<sequence>MLSFWYKNFSHIPRHHGDFHRAKLIYHLLLFVCILAGVVTALNLFLFDAKEIAFIDAIGLTLSLCIYWYFRKTGNVKVAGWAVTILFITIIWAFLTVWSGNNYGIVWATLIPPVAFFLLGRSMGTLVSIVFFSYATYIVYGHVQAGLTYQLSLGGVLNVIEVLIAHIMLFRFYERTRADAMLQLQQNREQLEIIANTDKLTGLNNRQRFDQQLHKYVVDAERKQQPFALLLVDIDHFKRVNDQFGHLFGDSVLQSLATYLQQNLRSEDFLARWGGEEFAVLMPNTSSRQAYQLAERLRELIADTPICEHEVTFSGGIAVWRPGYDAETLLGHADKALYKAKDNGRNRIEMYT</sequence>
<feature type="transmembrane region" description="Helical" evidence="4">
    <location>
        <begin position="149"/>
        <end position="173"/>
    </location>
</feature>
<evidence type="ECO:0000256" key="1">
    <source>
        <dbReference type="ARBA" id="ARBA00001946"/>
    </source>
</evidence>
<dbReference type="PANTHER" id="PTHR45138">
    <property type="entry name" value="REGULATORY COMPONENTS OF SENSORY TRANSDUCTION SYSTEM"/>
    <property type="match status" value="1"/>
</dbReference>
<keyword evidence="4" id="KW-0812">Transmembrane</keyword>
<dbReference type="Proteomes" id="UP000295531">
    <property type="component" value="Unassembled WGS sequence"/>
</dbReference>
<keyword evidence="4" id="KW-1133">Transmembrane helix</keyword>
<dbReference type="InterPro" id="IPR048435">
    <property type="entry name" value="MASE6"/>
</dbReference>
<gene>
    <name evidence="6" type="ORF">DEU29_10534</name>
</gene>
<dbReference type="PANTHER" id="PTHR45138:SF9">
    <property type="entry name" value="DIGUANYLATE CYCLASE DGCM-RELATED"/>
    <property type="match status" value="1"/>
</dbReference>
<dbReference type="SMART" id="SM00267">
    <property type="entry name" value="GGDEF"/>
    <property type="match status" value="1"/>
</dbReference>
<dbReference type="GO" id="GO:0052621">
    <property type="term" value="F:diguanylate cyclase activity"/>
    <property type="evidence" value="ECO:0007669"/>
    <property type="project" value="UniProtKB-EC"/>
</dbReference>
<feature type="transmembrane region" description="Helical" evidence="4">
    <location>
        <begin position="24"/>
        <end position="46"/>
    </location>
</feature>
<feature type="transmembrane region" description="Helical" evidence="4">
    <location>
        <begin position="101"/>
        <end position="119"/>
    </location>
</feature>
<feature type="transmembrane region" description="Helical" evidence="4">
    <location>
        <begin position="126"/>
        <end position="143"/>
    </location>
</feature>
<comment type="cofactor">
    <cofactor evidence="1">
        <name>Mg(2+)</name>
        <dbReference type="ChEBI" id="CHEBI:18420"/>
    </cofactor>
</comment>
<dbReference type="Pfam" id="PF20966">
    <property type="entry name" value="MASE6"/>
    <property type="match status" value="1"/>
</dbReference>
<dbReference type="PROSITE" id="PS50887">
    <property type="entry name" value="GGDEF"/>
    <property type="match status" value="1"/>
</dbReference>
<dbReference type="InterPro" id="IPR029787">
    <property type="entry name" value="Nucleotide_cyclase"/>
</dbReference>
<keyword evidence="4" id="KW-0472">Membrane</keyword>
<dbReference type="EMBL" id="SNXI01000005">
    <property type="protein sequence ID" value="TDP38182.1"/>
    <property type="molecule type" value="Genomic_DNA"/>
</dbReference>
<feature type="transmembrane region" description="Helical" evidence="4">
    <location>
        <begin position="52"/>
        <end position="70"/>
    </location>
</feature>
<comment type="catalytic activity">
    <reaction evidence="3">
        <text>2 GTP = 3',3'-c-di-GMP + 2 diphosphate</text>
        <dbReference type="Rhea" id="RHEA:24898"/>
        <dbReference type="ChEBI" id="CHEBI:33019"/>
        <dbReference type="ChEBI" id="CHEBI:37565"/>
        <dbReference type="ChEBI" id="CHEBI:58805"/>
        <dbReference type="EC" id="2.7.7.65"/>
    </reaction>
</comment>
<dbReference type="InterPro" id="IPR000160">
    <property type="entry name" value="GGDEF_dom"/>
</dbReference>
<feature type="transmembrane region" description="Helical" evidence="4">
    <location>
        <begin position="77"/>
        <end position="95"/>
    </location>
</feature>
<dbReference type="AlphaFoldDB" id="A0A4V3CPJ4"/>
<evidence type="ECO:0000259" key="5">
    <source>
        <dbReference type="PROSITE" id="PS50887"/>
    </source>
</evidence>
<dbReference type="NCBIfam" id="TIGR00254">
    <property type="entry name" value="GGDEF"/>
    <property type="match status" value="1"/>
</dbReference>
<keyword evidence="7" id="KW-1185">Reference proteome</keyword>
<dbReference type="RefSeq" id="WP_133539231.1">
    <property type="nucleotide sequence ID" value="NZ_SNXI01000005.1"/>
</dbReference>
<dbReference type="EC" id="2.7.7.65" evidence="2"/>
<dbReference type="Pfam" id="PF00990">
    <property type="entry name" value="GGDEF"/>
    <property type="match status" value="1"/>
</dbReference>
<feature type="domain" description="GGDEF" evidence="5">
    <location>
        <begin position="225"/>
        <end position="352"/>
    </location>
</feature>
<evidence type="ECO:0000256" key="2">
    <source>
        <dbReference type="ARBA" id="ARBA00012528"/>
    </source>
</evidence>
<dbReference type="FunFam" id="3.30.70.270:FF:000001">
    <property type="entry name" value="Diguanylate cyclase domain protein"/>
    <property type="match status" value="1"/>
</dbReference>
<organism evidence="6 7">
    <name type="scientific">Idiomarina aquatica</name>
    <dbReference type="NCBI Taxonomy" id="1327752"/>
    <lineage>
        <taxon>Bacteria</taxon>
        <taxon>Pseudomonadati</taxon>
        <taxon>Pseudomonadota</taxon>
        <taxon>Gammaproteobacteria</taxon>
        <taxon>Alteromonadales</taxon>
        <taxon>Idiomarinaceae</taxon>
        <taxon>Idiomarina</taxon>
    </lineage>
</organism>
<reference evidence="6 7" key="1">
    <citation type="submission" date="2019-03" db="EMBL/GenBank/DDBJ databases">
        <title>Freshwater and sediment microbial communities from various areas in North America, analyzing microbe dynamics in response to fracking.</title>
        <authorList>
            <person name="Lamendella R."/>
        </authorList>
    </citation>
    <scope>NUCLEOTIDE SEQUENCE [LARGE SCALE GENOMIC DNA]</scope>
    <source>
        <strain evidence="6 7">18_TX</strain>
    </source>
</reference>
<evidence type="ECO:0000313" key="7">
    <source>
        <dbReference type="Proteomes" id="UP000295531"/>
    </source>
</evidence>
<dbReference type="CDD" id="cd01949">
    <property type="entry name" value="GGDEF"/>
    <property type="match status" value="1"/>
</dbReference>
<evidence type="ECO:0000256" key="4">
    <source>
        <dbReference type="SAM" id="Phobius"/>
    </source>
</evidence>
<dbReference type="Gene3D" id="3.30.70.270">
    <property type="match status" value="1"/>
</dbReference>
<dbReference type="OrthoDB" id="9812260at2"/>
<evidence type="ECO:0000256" key="3">
    <source>
        <dbReference type="ARBA" id="ARBA00034247"/>
    </source>
</evidence>
<comment type="caution">
    <text evidence="6">The sequence shown here is derived from an EMBL/GenBank/DDBJ whole genome shotgun (WGS) entry which is preliminary data.</text>
</comment>
<accession>A0A4V3CPJ4</accession>
<dbReference type="SUPFAM" id="SSF55073">
    <property type="entry name" value="Nucleotide cyclase"/>
    <property type="match status" value="1"/>
</dbReference>
<protein>
    <recommendedName>
        <fullName evidence="2">diguanylate cyclase</fullName>
        <ecNumber evidence="2">2.7.7.65</ecNumber>
    </recommendedName>
</protein>